<sequence length="635" mass="70872">MGKQKRSRQKPHKTNPTGLPSVKDFEEAEELVESEKDKTLQNMFDDVQSLNLEEKLSALQTLGSMSYDSSMAQQIAKDGVARIIGPLLVDCNAAIRANTASALKDIAKNGGESAYTDLLKDDIMTPLTALMKQYYSDWQPKGCKNKDIRDEKEAFIQAVGLLWTLCANNESAVKCANQEDLASFLTKFLDIDTYGIQITSISVQCLVCLSDENITAITEIKRNESVLLGLLDLKANDKNTTKVLSLKTSVAELLINISSPTDSNWTHVLSKVLTVLSAVLVIDHEQILSSLTSVLPHENNAATSEKKKKVQENRTILEAQEQALQILANLCFEDEDAIDSDSETMEMEPDCLDDDSMDDNLKITSTLPVELVEVINSCNIIDIIWKKSGSVVDKDSREILEQNTEGRAVLKQFYDIRCAAYLCLNNLLPSLDIDAFGGIDNLYRKWLDIGTIVFKERDKNPDNIQLLEAASAAMRAILEQLATVRANIFKVLTVSDIQPMLYAEPQCSNASIRVNIIRMFCNLVQILLNHEIAENYEIIKYVSTVLLDISTTETQAWVMAESIDALIDIFAEDATDQLAVDIKLIPRLQSLIPQFKSKVRQQKKSSGDGKSVISTVNTNLTRFIKYKEKRIRNLV</sequence>
<accession>A0A026WZT8</accession>
<reference evidence="4 6" key="1">
    <citation type="journal article" date="2014" name="Curr. Biol.">
        <title>The genome of the clonal raider ant Cerapachys biroi.</title>
        <authorList>
            <person name="Oxley P.R."/>
            <person name="Ji L."/>
            <person name="Fetter-Pruneda I."/>
            <person name="McKenzie S.K."/>
            <person name="Li C."/>
            <person name="Hu H."/>
            <person name="Zhang G."/>
            <person name="Kronauer D.J."/>
        </authorList>
    </citation>
    <scope>NUCLEOTIDE SEQUENCE [LARGE SCALE GENOMIC DNA]</scope>
</reference>
<dbReference type="InterPro" id="IPR057990">
    <property type="entry name" value="TPR_SYO1"/>
</dbReference>
<dbReference type="PANTHER" id="PTHR13347:SF1">
    <property type="entry name" value="HEAT REPEAT-CONTAINING PROTEIN 3"/>
    <property type="match status" value="1"/>
</dbReference>
<dbReference type="AlphaFoldDB" id="A0A026WZT8"/>
<evidence type="ECO:0000256" key="2">
    <source>
        <dbReference type="SAM" id="MobiDB-lite"/>
    </source>
</evidence>
<name>A0A026WZT8_OOCBI</name>
<feature type="domain" description="SYO1-like TPR repeats" evidence="3">
    <location>
        <begin position="370"/>
        <end position="630"/>
    </location>
</feature>
<dbReference type="InterPro" id="IPR052616">
    <property type="entry name" value="SYO1-like"/>
</dbReference>
<dbReference type="Proteomes" id="UP000279307">
    <property type="component" value="Chromosome 4"/>
</dbReference>
<dbReference type="InterPro" id="IPR011989">
    <property type="entry name" value="ARM-like"/>
</dbReference>
<evidence type="ECO:0000313" key="7">
    <source>
        <dbReference type="Proteomes" id="UP000279307"/>
    </source>
</evidence>
<evidence type="ECO:0000313" key="4">
    <source>
        <dbReference type="EMBL" id="EZA61547.1"/>
    </source>
</evidence>
<comment type="similarity">
    <text evidence="1">Belongs to the nuclear import and ribosome assembly adapter family.</text>
</comment>
<dbReference type="InterPro" id="IPR016024">
    <property type="entry name" value="ARM-type_fold"/>
</dbReference>
<dbReference type="OMA" id="ENELHAD"/>
<dbReference type="GO" id="GO:0042273">
    <property type="term" value="P:ribosomal large subunit biogenesis"/>
    <property type="evidence" value="ECO:0007669"/>
    <property type="project" value="TreeGrafter"/>
</dbReference>
<reference evidence="5" key="3">
    <citation type="submission" date="2018-07" db="EMBL/GenBank/DDBJ databases">
        <authorList>
            <person name="Mckenzie S.K."/>
            <person name="Kronauer D.J.C."/>
        </authorList>
    </citation>
    <scope>NUCLEOTIDE SEQUENCE</scope>
    <source>
        <strain evidence="5">Clonal line C1</strain>
    </source>
</reference>
<dbReference type="Proteomes" id="UP000053097">
    <property type="component" value="Unassembled WGS sequence"/>
</dbReference>
<proteinExistence type="inferred from homology"/>
<dbReference type="SUPFAM" id="SSF48371">
    <property type="entry name" value="ARM repeat"/>
    <property type="match status" value="2"/>
</dbReference>
<evidence type="ECO:0000313" key="6">
    <source>
        <dbReference type="Proteomes" id="UP000053097"/>
    </source>
</evidence>
<organism evidence="4 6">
    <name type="scientific">Ooceraea biroi</name>
    <name type="common">Clonal raider ant</name>
    <name type="synonym">Cerapachys biroi</name>
    <dbReference type="NCBI Taxonomy" id="2015173"/>
    <lineage>
        <taxon>Eukaryota</taxon>
        <taxon>Metazoa</taxon>
        <taxon>Ecdysozoa</taxon>
        <taxon>Arthropoda</taxon>
        <taxon>Hexapoda</taxon>
        <taxon>Insecta</taxon>
        <taxon>Pterygota</taxon>
        <taxon>Neoptera</taxon>
        <taxon>Endopterygota</taxon>
        <taxon>Hymenoptera</taxon>
        <taxon>Apocrita</taxon>
        <taxon>Aculeata</taxon>
        <taxon>Formicoidea</taxon>
        <taxon>Formicidae</taxon>
        <taxon>Dorylinae</taxon>
        <taxon>Ooceraea</taxon>
    </lineage>
</organism>
<dbReference type="Pfam" id="PF25567">
    <property type="entry name" value="TPR_SYO1"/>
    <property type="match status" value="1"/>
</dbReference>
<reference evidence="5 7" key="2">
    <citation type="journal article" date="2018" name="Genome Res.">
        <title>The genomic architecture and molecular evolution of ant odorant receptors.</title>
        <authorList>
            <person name="McKenzie S.K."/>
            <person name="Kronauer D.J.C."/>
        </authorList>
    </citation>
    <scope>NUCLEOTIDE SEQUENCE [LARGE SCALE GENOMIC DNA]</scope>
    <source>
        <strain evidence="5">Clonal line C1</strain>
    </source>
</reference>
<dbReference type="Gene3D" id="1.25.10.10">
    <property type="entry name" value="Leucine-rich Repeat Variant"/>
    <property type="match status" value="1"/>
</dbReference>
<evidence type="ECO:0000259" key="3">
    <source>
        <dbReference type="Pfam" id="PF25567"/>
    </source>
</evidence>
<dbReference type="PANTHER" id="PTHR13347">
    <property type="entry name" value="HEAT REPEAT-CONTAINING PROTEIN 3"/>
    <property type="match status" value="1"/>
</dbReference>
<dbReference type="STRING" id="2015173.A0A026WZT8"/>
<protein>
    <submittedName>
        <fullName evidence="4">HEAT repeat-containing protein</fullName>
    </submittedName>
</protein>
<dbReference type="OrthoDB" id="288703at2759"/>
<dbReference type="EMBL" id="QOIP01000004">
    <property type="protein sequence ID" value="RLU23580.1"/>
    <property type="molecule type" value="Genomic_DNA"/>
</dbReference>
<evidence type="ECO:0000313" key="5">
    <source>
        <dbReference type="EMBL" id="RLU23580.1"/>
    </source>
</evidence>
<dbReference type="GO" id="GO:0006606">
    <property type="term" value="P:protein import into nucleus"/>
    <property type="evidence" value="ECO:0007669"/>
    <property type="project" value="TreeGrafter"/>
</dbReference>
<dbReference type="EMBL" id="KK107054">
    <property type="protein sequence ID" value="EZA61547.1"/>
    <property type="molecule type" value="Genomic_DNA"/>
</dbReference>
<evidence type="ECO:0000256" key="1">
    <source>
        <dbReference type="ARBA" id="ARBA00049983"/>
    </source>
</evidence>
<gene>
    <name evidence="5" type="ORF">DMN91_003785</name>
    <name evidence="4" type="ORF">X777_07880</name>
</gene>
<dbReference type="GO" id="GO:0051082">
    <property type="term" value="F:unfolded protein binding"/>
    <property type="evidence" value="ECO:0007669"/>
    <property type="project" value="TreeGrafter"/>
</dbReference>
<keyword evidence="6" id="KW-1185">Reference proteome</keyword>
<feature type="region of interest" description="Disordered" evidence="2">
    <location>
        <begin position="1"/>
        <end position="29"/>
    </location>
</feature>
<feature type="compositionally biased region" description="Basic residues" evidence="2">
    <location>
        <begin position="1"/>
        <end position="13"/>
    </location>
</feature>